<dbReference type="InterPro" id="IPR043446">
    <property type="entry name" value="Neurabin-like"/>
</dbReference>
<accession>A0AAD4JWY6</accession>
<feature type="region of interest" description="Disordered" evidence="17">
    <location>
        <begin position="676"/>
        <end position="749"/>
    </location>
</feature>
<dbReference type="Pfam" id="PF00595">
    <property type="entry name" value="PDZ"/>
    <property type="match status" value="1"/>
</dbReference>
<dbReference type="GO" id="GO:0031175">
    <property type="term" value="P:neuron projection development"/>
    <property type="evidence" value="ECO:0007669"/>
    <property type="project" value="TreeGrafter"/>
</dbReference>
<gene>
    <name evidence="20" type="ORF">KR093_007765</name>
</gene>
<comment type="caution">
    <text evidence="20">The sequence shown here is derived from an EMBL/GenBank/DDBJ whole genome shotgun (WGS) entry which is preliminary data.</text>
</comment>
<keyword evidence="4" id="KW-0597">Phosphoprotein</keyword>
<feature type="compositionally biased region" description="Low complexity" evidence="17">
    <location>
        <begin position="130"/>
        <end position="152"/>
    </location>
</feature>
<name>A0AAD4JWY6_9MUSC</name>
<feature type="compositionally biased region" description="Low complexity" evidence="17">
    <location>
        <begin position="529"/>
        <end position="543"/>
    </location>
</feature>
<feature type="region of interest" description="Disordered" evidence="17">
    <location>
        <begin position="1962"/>
        <end position="1994"/>
    </location>
</feature>
<feature type="domain" description="PDZ" evidence="19">
    <location>
        <begin position="1316"/>
        <end position="1404"/>
    </location>
</feature>
<feature type="compositionally biased region" description="Low complexity" evidence="17">
    <location>
        <begin position="458"/>
        <end position="481"/>
    </location>
</feature>
<dbReference type="FunFam" id="1.10.150.50:FF:000008">
    <property type="entry name" value="Neurabin-1 isoform 1-like protein"/>
    <property type="match status" value="1"/>
</dbReference>
<dbReference type="GO" id="GO:0007015">
    <property type="term" value="P:actin filament organization"/>
    <property type="evidence" value="ECO:0007669"/>
    <property type="project" value="TreeGrafter"/>
</dbReference>
<feature type="compositionally biased region" description="Polar residues" evidence="17">
    <location>
        <begin position="1906"/>
        <end position="1917"/>
    </location>
</feature>
<feature type="compositionally biased region" description="Low complexity" evidence="17">
    <location>
        <begin position="403"/>
        <end position="428"/>
    </location>
</feature>
<keyword evidence="6" id="KW-0524">Neurogenesis</keyword>
<feature type="region of interest" description="Disordered" evidence="17">
    <location>
        <begin position="46"/>
        <end position="65"/>
    </location>
</feature>
<proteinExistence type="predicted"/>
<feature type="region of interest" description="Disordered" evidence="17">
    <location>
        <begin position="2205"/>
        <end position="2234"/>
    </location>
</feature>
<dbReference type="SUPFAM" id="SSF47769">
    <property type="entry name" value="SAM/Pointed domain"/>
    <property type="match status" value="1"/>
</dbReference>
<feature type="region of interest" description="Disordered" evidence="17">
    <location>
        <begin position="1440"/>
        <end position="1465"/>
    </location>
</feature>
<dbReference type="GO" id="GO:0005737">
    <property type="term" value="C:cytoplasm"/>
    <property type="evidence" value="ECO:0007669"/>
    <property type="project" value="TreeGrafter"/>
</dbReference>
<keyword evidence="10" id="KW-0206">Cytoskeleton</keyword>
<dbReference type="Gene3D" id="1.10.150.50">
    <property type="entry name" value="Transcription Factor, Ets-1"/>
    <property type="match status" value="1"/>
</dbReference>
<feature type="compositionally biased region" description="Low complexity" evidence="17">
    <location>
        <begin position="694"/>
        <end position="710"/>
    </location>
</feature>
<feature type="region of interest" description="Disordered" evidence="17">
    <location>
        <begin position="1875"/>
        <end position="1932"/>
    </location>
</feature>
<evidence type="ECO:0000259" key="19">
    <source>
        <dbReference type="PROSITE" id="PS50106"/>
    </source>
</evidence>
<keyword evidence="5" id="KW-0221">Differentiation</keyword>
<feature type="compositionally biased region" description="Low complexity" evidence="17">
    <location>
        <begin position="2096"/>
        <end position="2119"/>
    </location>
</feature>
<evidence type="ECO:0000256" key="10">
    <source>
        <dbReference type="ARBA" id="ARBA00023212"/>
    </source>
</evidence>
<feature type="compositionally biased region" description="Basic and acidic residues" evidence="17">
    <location>
        <begin position="95"/>
        <end position="114"/>
    </location>
</feature>
<evidence type="ECO:0000256" key="12">
    <source>
        <dbReference type="ARBA" id="ARBA00067399"/>
    </source>
</evidence>
<comment type="subcellular location">
    <subcellularLocation>
        <location evidence="1">Cytoplasm</location>
        <location evidence="1">Cytoskeleton</location>
    </subcellularLocation>
    <subcellularLocation>
        <location evidence="11">Synapse</location>
    </subcellularLocation>
</comment>
<dbReference type="GO" id="GO:0030425">
    <property type="term" value="C:dendrite"/>
    <property type="evidence" value="ECO:0007669"/>
    <property type="project" value="TreeGrafter"/>
</dbReference>
<dbReference type="CDD" id="cd06790">
    <property type="entry name" value="PDZ_neurabin-like"/>
    <property type="match status" value="1"/>
</dbReference>
<feature type="compositionally biased region" description="Acidic residues" evidence="17">
    <location>
        <begin position="597"/>
        <end position="607"/>
    </location>
</feature>
<evidence type="ECO:0000313" key="21">
    <source>
        <dbReference type="Proteomes" id="UP001200034"/>
    </source>
</evidence>
<evidence type="ECO:0000259" key="18">
    <source>
        <dbReference type="PROSITE" id="PS50105"/>
    </source>
</evidence>
<dbReference type="FunFam" id="2.30.42.10:FF:000010">
    <property type="entry name" value="Neurabin-1 isoform 1"/>
    <property type="match status" value="1"/>
</dbReference>
<evidence type="ECO:0000256" key="13">
    <source>
        <dbReference type="ARBA" id="ARBA00076637"/>
    </source>
</evidence>
<feature type="region of interest" description="Disordered" evidence="17">
    <location>
        <begin position="258"/>
        <end position="639"/>
    </location>
</feature>
<dbReference type="InterPro" id="IPR040645">
    <property type="entry name" value="Neurabin-1/2_PDZ"/>
</dbReference>
<dbReference type="Gene3D" id="2.30.42.10">
    <property type="match status" value="1"/>
</dbReference>
<dbReference type="SUPFAM" id="SSF50156">
    <property type="entry name" value="PDZ domain-like"/>
    <property type="match status" value="1"/>
</dbReference>
<dbReference type="SMART" id="SM00228">
    <property type="entry name" value="PDZ"/>
    <property type="match status" value="1"/>
</dbReference>
<keyword evidence="9" id="KW-0009">Actin-binding</keyword>
<feature type="domain" description="SAM" evidence="18">
    <location>
        <begin position="2142"/>
        <end position="2186"/>
    </location>
</feature>
<feature type="region of interest" description="Disordered" evidence="17">
    <location>
        <begin position="86"/>
        <end position="155"/>
    </location>
</feature>
<keyword evidence="3" id="KW-0963">Cytoplasm</keyword>
<feature type="region of interest" description="Disordered" evidence="17">
    <location>
        <begin position="941"/>
        <end position="962"/>
    </location>
</feature>
<evidence type="ECO:0000256" key="6">
    <source>
        <dbReference type="ARBA" id="ARBA00022902"/>
    </source>
</evidence>
<feature type="coiled-coil region" evidence="16">
    <location>
        <begin position="1512"/>
        <end position="1574"/>
    </location>
</feature>
<dbReference type="PANTHER" id="PTHR16154">
    <property type="entry name" value="NEURABIN"/>
    <property type="match status" value="1"/>
</dbReference>
<dbReference type="InterPro" id="IPR001660">
    <property type="entry name" value="SAM"/>
</dbReference>
<evidence type="ECO:0000256" key="15">
    <source>
        <dbReference type="ARBA" id="ARBA00082439"/>
    </source>
</evidence>
<evidence type="ECO:0000256" key="9">
    <source>
        <dbReference type="ARBA" id="ARBA00023203"/>
    </source>
</evidence>
<dbReference type="PROSITE" id="PS50106">
    <property type="entry name" value="PDZ"/>
    <property type="match status" value="1"/>
</dbReference>
<organism evidence="20 21">
    <name type="scientific">Drosophila rubida</name>
    <dbReference type="NCBI Taxonomy" id="30044"/>
    <lineage>
        <taxon>Eukaryota</taxon>
        <taxon>Metazoa</taxon>
        <taxon>Ecdysozoa</taxon>
        <taxon>Arthropoda</taxon>
        <taxon>Hexapoda</taxon>
        <taxon>Insecta</taxon>
        <taxon>Pterygota</taxon>
        <taxon>Neoptera</taxon>
        <taxon>Endopterygota</taxon>
        <taxon>Diptera</taxon>
        <taxon>Brachycera</taxon>
        <taxon>Muscomorpha</taxon>
        <taxon>Ephydroidea</taxon>
        <taxon>Drosophilidae</taxon>
        <taxon>Drosophila</taxon>
    </lineage>
</organism>
<feature type="region of interest" description="Disordered" evidence="17">
    <location>
        <begin position="1031"/>
        <end position="1059"/>
    </location>
</feature>
<dbReference type="InterPro" id="IPR001478">
    <property type="entry name" value="PDZ"/>
</dbReference>
<feature type="region of interest" description="Disordered" evidence="17">
    <location>
        <begin position="2056"/>
        <end position="2119"/>
    </location>
</feature>
<evidence type="ECO:0000256" key="3">
    <source>
        <dbReference type="ARBA" id="ARBA00022490"/>
    </source>
</evidence>
<dbReference type="Pfam" id="PF00536">
    <property type="entry name" value="SAM_1"/>
    <property type="match status" value="1"/>
</dbReference>
<evidence type="ECO:0000256" key="11">
    <source>
        <dbReference type="ARBA" id="ARBA00034103"/>
    </source>
</evidence>
<sequence length="2234" mass="241757">MEKPMQHAPAPVGKVSQIANIFQRKPIEIQPVEQLSAVAAAHAAAAAAAAAAAGNPANPGRTESHSARFNNARALFEKLGVESNSNVSSRLLRSGSREDNLCDGSDRSSSRSSDRSQSPPKRRTPFPSGAALNQNTQNNNSATAATAAQAQNGGERLSNSNKFIVEPAAAPLKYPQHNLSRLKSEELSTAVAAAPATGGSVSALFASSGDKPEKPERKFNSRELIEKQKKWTSHFTKTKTTRTHSDLNRCDIIRTVPGTGLIMDGERAPKLPPSSGNPEPPLRQSTTVAATPPPTAIPPEIKPRSGKIGSPVKSPPLPPIPAAKPKNVSPVKFNPERVRSPTKCVDATAAPPPPPAKSAAVTAAMQRSALLQQEQQQQQQQQLVAPVPPEKPRKKSIDLIEDAAPTTCSTPSSCASPTSSMSAHSAHMLQQQALGGKRGSLDAAAQGQPYHGNGNGLSGSTNSAASGSPVASASSGPSSPVHTEDEKQENESTEKSEMEHYHNNNYNSAPRRRRIENEGRKTVDEATTQQQQHSSNVVSVNGSPQRVANKRSSITVNMPAAGLGQRPPSIISTASQDEGGFNDSTPELKAKLQSPTYDDDDGDGGDEEQAHQQPQQHTLNYVDVGYRLNPDGSESREVYGSEAELYDTAKVSDMQRKFHGANGFVQESSTVYAIIKPEMQEPQPATPPRGLLQSPTSTSTSSGDGSTSSPLHRGVYNSPPVGVVSPIRRRNSSEQNGGGSAKSTPPMSPARAALVKGIAPIASIDAHEEEEEELEHEDEQLAVEYVEVLEPEEEDEEQAPVLPERRAPAPGALELQDLEYADTSAGEDEEDILQHLKCTELDVELTDDVVDEVIKVHVTTVTATTITAVATAPTPSAAAPAKAMPRDDSLPDAMTAAEAERLLSSRQQSLLSDEQAKEVEQILNASPNVSVAVAAVVATATSPTSAKNLNEEPAASQKHDIQIDAVPALVSEEPDAAIDEEEDDDEEQPEEDFDSDDVEAVDIVGIGHAPVAAAATVATPSALNATFVKADSTETETTTTTTTTTTPSTATATTTRHDDDEPEWLRDVLEAPKRSLENLLINTAQNSSTPAPAHAQRAVAELENGYESIEAGKHSDLNQTYVTGESLHESIVSVESTQSDATFNQTTTIDDSIISSKHNSTYSLADVEQPTSSTQVLSTGVTELDDSQYYIPEYPPVRSKEVLVEAGVHYFEDGNFWMEVPGRSRWLAPVFLSRCTKLAPFKLLLKGLLDFDDDDCSYPPITVRKNPKVRFSSGPIHVYSTFSVTDYDRRNEDVDPVAASAEYELEKRVEKMHVFPVELMKGPEGLGLSIIGMGVGADAGLEKLGIFVKTITDNGAAARDGRIQVNDQIIEVDGKSLVGVTQAYAASVLRNTSGLVKFQIGRERDPENSEVAQLIRLSLQADREKEERIKRQQEEYLRRTLDYSEDSTQPVSANSSVCEGPSSPVQVEHPMEVEATHSQEVESLKRLLQESEMGCLVKEEIIQNLKRKLVKLETTGNENELLSERLRQSERELGNIKKEAANLQNMLQQSQAQYMALDKKYNKAKRLVREYQQRELDMCHREEFYQQLLQEKDTEYNALVKKLKDRVINLEHELQETQRKAGFPVGLPYDSATLKLTPQMMRKTPPKPLFHKLETELSDTEISDLSPDGDGVKTATVERKVPVKDELDAAVPQHELLDNSVNKTKIELASRGGLANRQLPSTATVVANGSSNTSNMGNMSSINGSSSSELLSNGNLSKRSRSNSRSSDCTLDDSDDDEAVELEQSPLNPMIGGLAHDSISLSNGNSHLLANVNNLLQHHPPASNAAIGSGILPPSNGHLGTTTAILLNSTSSASSSSSNQSTAREAQINQLYAQVHKDPSKQQQHQLQQQQQQQQQLQQQQQQQLATGSSLFKNSLGSPADNGGGGLNDFHRGSMTTFGTGAASSSASNRDLNSSYDSILGSNDKLSENDQAENWMYPSRRRVAPNGGSKLPGASFTEQLNQALSDRERRLGDGSSRHSSDDYTEINKSQSAAAINCKTLINEIRQAVNEAQPKVKQVVPQSLSPPGTVPWQQQHHQQQQQQLSQSAHATGPPSPTSMSSGCSSPGYSPSRTLDLSGSSSSFSDRKAAAACYNYKGGPVHEWTKEQVGHWLMGIELERYIPVFKEHNVEGGALLTLDSKDFKTLGVCGDDKHRLKKRLKDLKASIEKERKDMERERREREKAIRKAEKKAAKKK</sequence>
<dbReference type="PROSITE" id="PS50105">
    <property type="entry name" value="SAM_DOMAIN"/>
    <property type="match status" value="1"/>
</dbReference>
<dbReference type="GO" id="GO:0019722">
    <property type="term" value="P:calcium-mediated signaling"/>
    <property type="evidence" value="ECO:0007669"/>
    <property type="project" value="TreeGrafter"/>
</dbReference>
<feature type="compositionally biased region" description="Polar residues" evidence="17">
    <location>
        <begin position="544"/>
        <end position="556"/>
    </location>
</feature>
<dbReference type="GO" id="GO:0051015">
    <property type="term" value="F:actin filament binding"/>
    <property type="evidence" value="ECO:0007669"/>
    <property type="project" value="TreeGrafter"/>
</dbReference>
<dbReference type="Pfam" id="PF17817">
    <property type="entry name" value="PDZ_5"/>
    <property type="match status" value="1"/>
</dbReference>
<evidence type="ECO:0000256" key="16">
    <source>
        <dbReference type="SAM" id="Coils"/>
    </source>
</evidence>
<dbReference type="InterPro" id="IPR036034">
    <property type="entry name" value="PDZ_sf"/>
</dbReference>
<evidence type="ECO:0000256" key="8">
    <source>
        <dbReference type="ARBA" id="ARBA00023054"/>
    </source>
</evidence>
<evidence type="ECO:0000256" key="5">
    <source>
        <dbReference type="ARBA" id="ARBA00022782"/>
    </source>
</evidence>
<feature type="compositionally biased region" description="Polar residues" evidence="17">
    <location>
        <begin position="1446"/>
        <end position="1457"/>
    </location>
</feature>
<feature type="compositionally biased region" description="Low complexity" evidence="17">
    <location>
        <begin position="357"/>
        <end position="383"/>
    </location>
</feature>
<dbReference type="PANTHER" id="PTHR16154:SF6">
    <property type="entry name" value="SPINOPHILIN, ISOFORM J"/>
    <property type="match status" value="1"/>
</dbReference>
<reference evidence="20" key="1">
    <citation type="journal article" date="2021" name="Mol. Ecol. Resour.">
        <title>Phylogenomic analyses of the genus Drosophila reveals genomic signals of climate adaptation.</title>
        <authorList>
            <person name="Li F."/>
            <person name="Rane R.V."/>
            <person name="Luria V."/>
            <person name="Xiong Z."/>
            <person name="Chen J."/>
            <person name="Li Z."/>
            <person name="Catullo R.A."/>
            <person name="Griffin P.C."/>
            <person name="Schiffer M."/>
            <person name="Pearce S."/>
            <person name="Lee S.F."/>
            <person name="McElroy K."/>
            <person name="Stocker A."/>
            <person name="Shirriffs J."/>
            <person name="Cockerell F."/>
            <person name="Coppin C."/>
            <person name="Sgro C.M."/>
            <person name="Karger A."/>
            <person name="Cain J.W."/>
            <person name="Weber J.A."/>
            <person name="Santpere G."/>
            <person name="Kirschner M.W."/>
            <person name="Hoffmann A.A."/>
            <person name="Oakeshott J.G."/>
            <person name="Zhang G."/>
        </authorList>
    </citation>
    <scope>NUCLEOTIDE SEQUENCE</scope>
    <source>
        <strain evidence="20">BGI-SZ-2011g</strain>
    </source>
</reference>
<feature type="region of interest" description="Disordered" evidence="17">
    <location>
        <begin position="1725"/>
        <end position="1778"/>
    </location>
</feature>
<feature type="compositionally biased region" description="Basic and acidic residues" evidence="17">
    <location>
        <begin position="515"/>
        <end position="524"/>
    </location>
</feature>
<feature type="compositionally biased region" description="Basic and acidic residues" evidence="17">
    <location>
        <begin position="482"/>
        <end position="502"/>
    </location>
</feature>
<evidence type="ECO:0000256" key="4">
    <source>
        <dbReference type="ARBA" id="ARBA00022553"/>
    </source>
</evidence>
<feature type="region of interest" description="Disordered" evidence="17">
    <location>
        <begin position="790"/>
        <end position="811"/>
    </location>
</feature>
<dbReference type="Proteomes" id="UP001200034">
    <property type="component" value="Unassembled WGS sequence"/>
</dbReference>
<dbReference type="CDD" id="cd09512">
    <property type="entry name" value="SAM_Neurabin-like"/>
    <property type="match status" value="1"/>
</dbReference>
<feature type="compositionally biased region" description="Low complexity" evidence="17">
    <location>
        <begin position="1728"/>
        <end position="1769"/>
    </location>
</feature>
<keyword evidence="8 16" id="KW-0175">Coiled coil</keyword>
<keyword evidence="7" id="KW-0770">Synapse</keyword>
<feature type="compositionally biased region" description="Low complexity" evidence="17">
    <location>
        <begin position="1035"/>
        <end position="1054"/>
    </location>
</feature>
<evidence type="ECO:0000313" key="20">
    <source>
        <dbReference type="EMBL" id="KAH8365969.1"/>
    </source>
</evidence>
<evidence type="ECO:0000256" key="14">
    <source>
        <dbReference type="ARBA" id="ARBA00077125"/>
    </source>
</evidence>
<evidence type="ECO:0000256" key="2">
    <source>
        <dbReference type="ARBA" id="ARBA00022473"/>
    </source>
</evidence>
<dbReference type="InterPro" id="IPR013761">
    <property type="entry name" value="SAM/pointed_sf"/>
</dbReference>
<dbReference type="GO" id="GO:0014069">
    <property type="term" value="C:postsynaptic density"/>
    <property type="evidence" value="ECO:0007669"/>
    <property type="project" value="TreeGrafter"/>
</dbReference>
<feature type="compositionally biased region" description="Pro residues" evidence="17">
    <location>
        <begin position="313"/>
        <end position="322"/>
    </location>
</feature>
<evidence type="ECO:0000256" key="1">
    <source>
        <dbReference type="ARBA" id="ARBA00004245"/>
    </source>
</evidence>
<dbReference type="GO" id="GO:0015629">
    <property type="term" value="C:actin cytoskeleton"/>
    <property type="evidence" value="ECO:0007669"/>
    <property type="project" value="TreeGrafter"/>
</dbReference>
<keyword evidence="2" id="KW-0217">Developmental protein</keyword>
<feature type="compositionally biased region" description="Low complexity" evidence="17">
    <location>
        <begin position="1882"/>
        <end position="1905"/>
    </location>
</feature>
<feature type="region of interest" description="Disordered" evidence="17">
    <location>
        <begin position="976"/>
        <end position="995"/>
    </location>
</feature>
<dbReference type="SMART" id="SM00454">
    <property type="entry name" value="SAM"/>
    <property type="match status" value="1"/>
</dbReference>
<evidence type="ECO:0000256" key="17">
    <source>
        <dbReference type="SAM" id="MobiDB-lite"/>
    </source>
</evidence>
<evidence type="ECO:0000256" key="7">
    <source>
        <dbReference type="ARBA" id="ARBA00023018"/>
    </source>
</evidence>
<keyword evidence="21" id="KW-1185">Reference proteome</keyword>
<feature type="compositionally biased region" description="Low complexity" evidence="17">
    <location>
        <begin position="2072"/>
        <end position="2082"/>
    </location>
</feature>
<dbReference type="EMBL" id="JAJJHW010002774">
    <property type="protein sequence ID" value="KAH8365969.1"/>
    <property type="molecule type" value="Genomic_DNA"/>
</dbReference>
<protein>
    <recommendedName>
        <fullName evidence="12">Neurabin-1</fullName>
    </recommendedName>
    <alternativeName>
        <fullName evidence="14">Neurabin-I</fullName>
    </alternativeName>
    <alternativeName>
        <fullName evidence="13">Neural tissue-specific F-actin-binding protein I</fullName>
    </alternativeName>
    <alternativeName>
        <fullName evidence="15">Protein phosphatase 1 regulatory subunit 9A</fullName>
    </alternativeName>
</protein>